<dbReference type="RefSeq" id="WP_172443220.1">
    <property type="nucleotide sequence ID" value="NZ_LT960612.1"/>
</dbReference>
<evidence type="ECO:0000313" key="1">
    <source>
        <dbReference type="EMBL" id="SON53160.1"/>
    </source>
</evidence>
<dbReference type="Proteomes" id="UP000235828">
    <property type="component" value="Chromosome B"/>
</dbReference>
<name>A0A2N8ZMM1_9VIBR</name>
<evidence type="ECO:0000313" key="2">
    <source>
        <dbReference type="Proteomes" id="UP000235828"/>
    </source>
</evidence>
<reference evidence="1 2" key="1">
    <citation type="submission" date="2017-10" db="EMBL/GenBank/DDBJ databases">
        <authorList>
            <person name="Banno H."/>
            <person name="Chua N.-H."/>
        </authorList>
    </citation>
    <scope>NUCLEOTIDE SEQUENCE [LARGE SCALE GENOMIC DNA]</scope>
    <source>
        <strain evidence="1">Vibrio tapetis CECT4600</strain>
    </source>
</reference>
<accession>A0A2N8ZMM1</accession>
<gene>
    <name evidence="1" type="ORF">VTAP4600_B1549</name>
</gene>
<dbReference type="EMBL" id="LT960612">
    <property type="protein sequence ID" value="SON53160.1"/>
    <property type="molecule type" value="Genomic_DNA"/>
</dbReference>
<protein>
    <submittedName>
        <fullName evidence="1">Uncharacterized protein</fullName>
    </submittedName>
</protein>
<proteinExistence type="predicted"/>
<dbReference type="AlphaFoldDB" id="A0A2N8ZMM1"/>
<organism evidence="1 2">
    <name type="scientific">Vibrio tapetis subsp. tapetis</name>
    <dbReference type="NCBI Taxonomy" id="1671868"/>
    <lineage>
        <taxon>Bacteria</taxon>
        <taxon>Pseudomonadati</taxon>
        <taxon>Pseudomonadota</taxon>
        <taxon>Gammaproteobacteria</taxon>
        <taxon>Vibrionales</taxon>
        <taxon>Vibrionaceae</taxon>
        <taxon>Vibrio</taxon>
    </lineage>
</organism>
<sequence>MFAIDDVVVATKGVELGPMIVVGLSAGGYYAHVLVNGMTLTYPSLDLKKA</sequence>
<keyword evidence="2" id="KW-1185">Reference proteome</keyword>
<dbReference type="KEGG" id="vta:B1549"/>